<dbReference type="Proteomes" id="UP000612808">
    <property type="component" value="Unassembled WGS sequence"/>
</dbReference>
<dbReference type="EMBL" id="BOMB01000043">
    <property type="protein sequence ID" value="GID15455.1"/>
    <property type="molecule type" value="Genomic_DNA"/>
</dbReference>
<dbReference type="InterPro" id="IPR036894">
    <property type="entry name" value="YbaB-like_sf"/>
</dbReference>
<feature type="coiled-coil region" evidence="1">
    <location>
        <begin position="9"/>
        <end position="36"/>
    </location>
</feature>
<sequence>MAQNPMPDLAALADRIGRIRDDLADATAEIEDAELTSASPDGAVRATVRRGRLVGLVIEPAALEQDAGALAAQVLRVVRDAEDRAGAAQERRLVPAAEQMRALLADHT</sequence>
<dbReference type="GO" id="GO:0003677">
    <property type="term" value="F:DNA binding"/>
    <property type="evidence" value="ECO:0007669"/>
    <property type="project" value="InterPro"/>
</dbReference>
<name>A0A8J3NG07_9ACTN</name>
<protein>
    <recommendedName>
        <fullName evidence="4">YbaB/EbfC DNA-binding family protein</fullName>
    </recommendedName>
</protein>
<dbReference type="InterPro" id="IPR004401">
    <property type="entry name" value="YbaB/EbfC"/>
</dbReference>
<organism evidence="2 3">
    <name type="scientific">Actinocatenispora rupis</name>
    <dbReference type="NCBI Taxonomy" id="519421"/>
    <lineage>
        <taxon>Bacteria</taxon>
        <taxon>Bacillati</taxon>
        <taxon>Actinomycetota</taxon>
        <taxon>Actinomycetes</taxon>
        <taxon>Micromonosporales</taxon>
        <taxon>Micromonosporaceae</taxon>
        <taxon>Actinocatenispora</taxon>
    </lineage>
</organism>
<evidence type="ECO:0000313" key="2">
    <source>
        <dbReference type="EMBL" id="GID15455.1"/>
    </source>
</evidence>
<proteinExistence type="predicted"/>
<keyword evidence="1" id="KW-0175">Coiled coil</keyword>
<evidence type="ECO:0000313" key="3">
    <source>
        <dbReference type="Proteomes" id="UP000612808"/>
    </source>
</evidence>
<dbReference type="SUPFAM" id="SSF82607">
    <property type="entry name" value="YbaB-like"/>
    <property type="match status" value="1"/>
</dbReference>
<dbReference type="Pfam" id="PF02575">
    <property type="entry name" value="YbaB_DNA_bd"/>
    <property type="match status" value="1"/>
</dbReference>
<evidence type="ECO:0008006" key="4">
    <source>
        <dbReference type="Google" id="ProtNLM"/>
    </source>
</evidence>
<reference evidence="2" key="1">
    <citation type="submission" date="2021-01" db="EMBL/GenBank/DDBJ databases">
        <title>Whole genome shotgun sequence of Actinocatenispora rupis NBRC 107355.</title>
        <authorList>
            <person name="Komaki H."/>
            <person name="Tamura T."/>
        </authorList>
    </citation>
    <scope>NUCLEOTIDE SEQUENCE</scope>
    <source>
        <strain evidence="2">NBRC 107355</strain>
    </source>
</reference>
<dbReference type="RefSeq" id="WP_203663785.1">
    <property type="nucleotide sequence ID" value="NZ_BAAAZM010000022.1"/>
</dbReference>
<accession>A0A8J3NG07</accession>
<dbReference type="Gene3D" id="3.30.1310.10">
    <property type="entry name" value="Nucleoid-associated protein YbaB-like domain"/>
    <property type="match status" value="1"/>
</dbReference>
<evidence type="ECO:0000256" key="1">
    <source>
        <dbReference type="SAM" id="Coils"/>
    </source>
</evidence>
<keyword evidence="3" id="KW-1185">Reference proteome</keyword>
<dbReference type="AlphaFoldDB" id="A0A8J3NG07"/>
<comment type="caution">
    <text evidence="2">The sequence shown here is derived from an EMBL/GenBank/DDBJ whole genome shotgun (WGS) entry which is preliminary data.</text>
</comment>
<gene>
    <name evidence="2" type="ORF">Aru02nite_63440</name>
</gene>